<dbReference type="InterPro" id="IPR010730">
    <property type="entry name" value="HET"/>
</dbReference>
<feature type="region of interest" description="Disordered" evidence="1">
    <location>
        <begin position="1"/>
        <end position="21"/>
    </location>
</feature>
<feature type="domain" description="Heterokaryon incompatibility" evidence="2">
    <location>
        <begin position="62"/>
        <end position="147"/>
    </location>
</feature>
<accession>A0A8T9C4B9</accession>
<dbReference type="InterPro" id="IPR052895">
    <property type="entry name" value="HetReg/Transcr_Mod"/>
</dbReference>
<gene>
    <name evidence="3" type="primary">het-6_1</name>
    <name evidence="3" type="ORF">LSUE1_G006053</name>
</gene>
<organism evidence="3 4">
    <name type="scientific">Lachnellula suecica</name>
    <dbReference type="NCBI Taxonomy" id="602035"/>
    <lineage>
        <taxon>Eukaryota</taxon>
        <taxon>Fungi</taxon>
        <taxon>Dikarya</taxon>
        <taxon>Ascomycota</taxon>
        <taxon>Pezizomycotina</taxon>
        <taxon>Leotiomycetes</taxon>
        <taxon>Helotiales</taxon>
        <taxon>Lachnaceae</taxon>
        <taxon>Lachnellula</taxon>
    </lineage>
</organism>
<proteinExistence type="predicted"/>
<evidence type="ECO:0000256" key="1">
    <source>
        <dbReference type="SAM" id="MobiDB-lite"/>
    </source>
</evidence>
<feature type="region of interest" description="Disordered" evidence="1">
    <location>
        <begin position="471"/>
        <end position="497"/>
    </location>
</feature>
<evidence type="ECO:0000313" key="4">
    <source>
        <dbReference type="Proteomes" id="UP000469558"/>
    </source>
</evidence>
<protein>
    <submittedName>
        <fullName evidence="3">Heterokaryon incompatibility protein 6 OR allele</fullName>
    </submittedName>
</protein>
<comment type="caution">
    <text evidence="3">The sequence shown here is derived from an EMBL/GenBank/DDBJ whole genome shotgun (WGS) entry which is preliminary data.</text>
</comment>
<evidence type="ECO:0000313" key="3">
    <source>
        <dbReference type="EMBL" id="TVY80478.1"/>
    </source>
</evidence>
<reference evidence="3 4" key="1">
    <citation type="submission" date="2018-05" db="EMBL/GenBank/DDBJ databases">
        <title>Genome sequencing and assembly of the regulated plant pathogen Lachnellula willkommii and related sister species for the development of diagnostic species identification markers.</title>
        <authorList>
            <person name="Giroux E."/>
            <person name="Bilodeau G."/>
        </authorList>
    </citation>
    <scope>NUCLEOTIDE SEQUENCE [LARGE SCALE GENOMIC DNA]</scope>
    <source>
        <strain evidence="3 4">CBS 268.59</strain>
    </source>
</reference>
<dbReference type="Proteomes" id="UP000469558">
    <property type="component" value="Unassembled WGS sequence"/>
</dbReference>
<dbReference type="EMBL" id="QGMK01000676">
    <property type="protein sequence ID" value="TVY80478.1"/>
    <property type="molecule type" value="Genomic_DNA"/>
</dbReference>
<dbReference type="OrthoDB" id="2157530at2759"/>
<feature type="compositionally biased region" description="Pro residues" evidence="1">
    <location>
        <begin position="1"/>
        <end position="11"/>
    </location>
</feature>
<keyword evidence="4" id="KW-1185">Reference proteome</keyword>
<dbReference type="PANTHER" id="PTHR24148:SF73">
    <property type="entry name" value="HET DOMAIN PROTEIN (AFU_ORTHOLOGUE AFUA_8G01020)"/>
    <property type="match status" value="1"/>
</dbReference>
<name>A0A8T9C4B9_9HELO</name>
<dbReference type="Pfam" id="PF06985">
    <property type="entry name" value="HET"/>
    <property type="match status" value="1"/>
</dbReference>
<dbReference type="AlphaFoldDB" id="A0A8T9C4B9"/>
<sequence>MATNPPTPPPSNVDGSSNFEYQPLDLTSKKPSIRLAVLLPGDGDSTIRVTLIHKAFADKPVYEALSYTWGSLGGSKEIELNGKTMQVGENLFSALFHLRSKTKERVLWVDAICINQSDTEERNHQVSLMAHIYSRAEEVIVWLGVVEDPGRTRTSVTLTVPEDMIPNLANRPYWNRVWIVQEISVATKLKVCCGGMLTTPGKMSRMASPVFTWESFFDKLREIQPTGNSLAVKLDTQREGRHGQSYELANLMEVCKGSLCSEPRDKVYGFLGVAHDCQDGSLSIDYSKTLFELYEEVIRFQYRSDSKKIVRLSQLAHDAFGGASQMHEDLKNIAPGKPNPLSAFSLADTSSLLKIPGYFCGRVSVIGPTYDDFIGDPNAARDWKVALSGLGLDIENLRRKNESFSRVLLHLDETNLARICPIDGGFAFPLGNLGGTTRLMMGLPVKHVKSKKKVSTWGTQVDDPVSLNFPEMDLPERDLPELTSPEVQPTSTEPHSRLFATSEGDIGLMPWNTQMGDFLF</sequence>
<dbReference type="PANTHER" id="PTHR24148">
    <property type="entry name" value="ANKYRIN REPEAT DOMAIN-CONTAINING PROTEIN 39 HOMOLOG-RELATED"/>
    <property type="match status" value="1"/>
</dbReference>
<evidence type="ECO:0000259" key="2">
    <source>
        <dbReference type="Pfam" id="PF06985"/>
    </source>
</evidence>